<dbReference type="OrthoDB" id="8290136at2759"/>
<comment type="caution">
    <text evidence="1">The sequence shown here is derived from an EMBL/GenBank/DDBJ whole genome shotgun (WGS) entry which is preliminary data.</text>
</comment>
<sequence>MTGMEAEGEFLEKAECLADLKRLRKLVLQSPKITDIGVRHGLLSCFELRSLSVDTPMISDASLELLSNSPYLRHLEFINCYQLTQRAIVEARERWGRGRELIIVHK</sequence>
<dbReference type="AlphaFoldDB" id="A0A1D2MNQ3"/>
<protein>
    <submittedName>
        <fullName evidence="1">F-box/LRR-repeat protein 7</fullName>
    </submittedName>
</protein>
<organism evidence="1 2">
    <name type="scientific">Orchesella cincta</name>
    <name type="common">Springtail</name>
    <name type="synonym">Podura cincta</name>
    <dbReference type="NCBI Taxonomy" id="48709"/>
    <lineage>
        <taxon>Eukaryota</taxon>
        <taxon>Metazoa</taxon>
        <taxon>Ecdysozoa</taxon>
        <taxon>Arthropoda</taxon>
        <taxon>Hexapoda</taxon>
        <taxon>Collembola</taxon>
        <taxon>Entomobryomorpha</taxon>
        <taxon>Entomobryoidea</taxon>
        <taxon>Orchesellidae</taxon>
        <taxon>Orchesellinae</taxon>
        <taxon>Orchesella</taxon>
    </lineage>
</organism>
<evidence type="ECO:0000313" key="2">
    <source>
        <dbReference type="Proteomes" id="UP000094527"/>
    </source>
</evidence>
<dbReference type="EMBL" id="LJIJ01000794">
    <property type="protein sequence ID" value="ODM94522.1"/>
    <property type="molecule type" value="Genomic_DNA"/>
</dbReference>
<dbReference type="SUPFAM" id="SSF52047">
    <property type="entry name" value="RNI-like"/>
    <property type="match status" value="1"/>
</dbReference>
<dbReference type="Proteomes" id="UP000094527">
    <property type="component" value="Unassembled WGS sequence"/>
</dbReference>
<proteinExistence type="predicted"/>
<reference evidence="1 2" key="1">
    <citation type="journal article" date="2016" name="Genome Biol. Evol.">
        <title>Gene Family Evolution Reflects Adaptation to Soil Environmental Stressors in the Genome of the Collembolan Orchesella cincta.</title>
        <authorList>
            <person name="Faddeeva-Vakhrusheva A."/>
            <person name="Derks M.F."/>
            <person name="Anvar S.Y."/>
            <person name="Agamennone V."/>
            <person name="Suring W."/>
            <person name="Smit S."/>
            <person name="van Straalen N.M."/>
            <person name="Roelofs D."/>
        </authorList>
    </citation>
    <scope>NUCLEOTIDE SEQUENCE [LARGE SCALE GENOMIC DNA]</scope>
    <source>
        <tissue evidence="1">Mixed pool</tissue>
    </source>
</reference>
<name>A0A1D2MNQ3_ORCCI</name>
<accession>A0A1D2MNQ3</accession>
<evidence type="ECO:0000313" key="1">
    <source>
        <dbReference type="EMBL" id="ODM94522.1"/>
    </source>
</evidence>
<gene>
    <name evidence="1" type="ORF">Ocin01_12145</name>
</gene>
<dbReference type="InterPro" id="IPR032675">
    <property type="entry name" value="LRR_dom_sf"/>
</dbReference>
<dbReference type="Gene3D" id="3.80.10.10">
    <property type="entry name" value="Ribonuclease Inhibitor"/>
    <property type="match status" value="1"/>
</dbReference>
<keyword evidence="2" id="KW-1185">Reference proteome</keyword>